<dbReference type="InterPro" id="IPR008269">
    <property type="entry name" value="Lon_proteolytic"/>
</dbReference>
<evidence type="ECO:0000256" key="11">
    <source>
        <dbReference type="PIRSR" id="PIRSR001174-2"/>
    </source>
</evidence>
<keyword evidence="6 9" id="KW-0067">ATP-binding</keyword>
<dbReference type="InterPro" id="IPR054594">
    <property type="entry name" value="Lon_lid"/>
</dbReference>
<dbReference type="InterPro" id="IPR003959">
    <property type="entry name" value="ATPase_AAA_core"/>
</dbReference>
<dbReference type="InterPro" id="IPR014721">
    <property type="entry name" value="Ribsml_uS5_D2-typ_fold_subgr"/>
</dbReference>
<dbReference type="Gene3D" id="1.10.8.60">
    <property type="match status" value="1"/>
</dbReference>
<evidence type="ECO:0000256" key="12">
    <source>
        <dbReference type="PROSITE-ProRule" id="PRU01122"/>
    </source>
</evidence>
<dbReference type="AlphaFoldDB" id="A0A9N9FRI9"/>
<dbReference type="Pfam" id="PF05362">
    <property type="entry name" value="Lon_C"/>
    <property type="match status" value="1"/>
</dbReference>
<dbReference type="PROSITE" id="PS51787">
    <property type="entry name" value="LON_N"/>
    <property type="match status" value="1"/>
</dbReference>
<dbReference type="FunFam" id="3.30.230.10:FF:000019">
    <property type="entry name" value="Lon protease homolog 2, peroxisomal"/>
    <property type="match status" value="1"/>
</dbReference>
<feature type="active site" evidence="10 12">
    <location>
        <position position="709"/>
    </location>
</feature>
<sequence length="821" mass="90514">MNAFHSIPNILPIVPIKNIVLLPGLILRFHTSQKDTVQLLQKIYKAVDSKETKYIVGCVPFPRSTSTTNKNSIASTAPLTHPGSKPSSPKKKTGEHFDQTSDLHEYGCAARIVRLESTSTGFMAVVEGIARIRIERYIFERPYLEAEVTAFLEPAIPKDDQELQELAGSLKSTGRELLAVLKDLKVPLPVLVQLQKFIDNAPAGSLADLLVNTIELTYEEKLMLKISQKTHSAVEGKKYLGFYLRNQLNSIKDELSDRDDSSIDDDDVTDLIKRLQASGLTAEAEKVVQRELKRLKRMHPTQAEYQIVRTYLETLSEIPWSKCTTDVLEINKARQQLEDDHYGLTTVKKRVLEYLAVLKLKDDIRGPILCLQGPPGVGKTSLGKSIASALGRKFHRISLGGVRDEAEIRGHRRTYIGAMPGLIAQGLRRVGVKNPVFLLDEIDKVGHLSNHGDPSAALLEVLDPEQNNTFNDHYLNVPLDLSKVLFIATANQIDSIPLPLLDRMEIISIPGYTFDEKIHIAKRHLLPKQIVSHGLSPNDIKISDGVLLKIAVGYTREAGVRNLEREIASVCRAKAVKYADVKDNGETHAYNPEVTAEDVESILGVEKFDIEVAERAAKPGVVTGLTWTAYGSGGILFIEATQMPGKGNIQLTGKLGDVIKESAQIALSWVRAHSFQLGITTAANESSFFFERDIHIHFPAGAVGKDGPSAGIALTTALVSLFTHRYVPPTTAMTGETTLRGLVLPVGGIKEKIIAAHRAGIKKVILPSRNRKDVEGDVPENVKEGIVFVYANNIYDVLQAAFDGEKIWTENPPIVEVESRL</sequence>
<keyword evidence="7" id="KW-0346">Stress response</keyword>
<dbReference type="InterPro" id="IPR003593">
    <property type="entry name" value="AAA+_ATPase"/>
</dbReference>
<evidence type="ECO:0000256" key="1">
    <source>
        <dbReference type="ARBA" id="ARBA00022490"/>
    </source>
</evidence>
<dbReference type="Gene3D" id="3.40.50.300">
    <property type="entry name" value="P-loop containing nucleotide triphosphate hydrolases"/>
    <property type="match status" value="1"/>
</dbReference>
<dbReference type="GO" id="GO:0006508">
    <property type="term" value="P:proteolysis"/>
    <property type="evidence" value="ECO:0007669"/>
    <property type="project" value="UniProtKB-KW"/>
</dbReference>
<evidence type="ECO:0000256" key="6">
    <source>
        <dbReference type="ARBA" id="ARBA00022840"/>
    </source>
</evidence>
<evidence type="ECO:0000256" key="7">
    <source>
        <dbReference type="ARBA" id="ARBA00023016"/>
    </source>
</evidence>
<feature type="domain" description="Lon N-terminal" evidence="17">
    <location>
        <begin position="11"/>
        <end position="247"/>
    </location>
</feature>
<feature type="compositionally biased region" description="Polar residues" evidence="15">
    <location>
        <begin position="65"/>
        <end position="78"/>
    </location>
</feature>
<evidence type="ECO:0000256" key="13">
    <source>
        <dbReference type="RuleBase" id="RU000591"/>
    </source>
</evidence>
<dbReference type="Gene3D" id="1.20.5.5270">
    <property type="match status" value="1"/>
</dbReference>
<dbReference type="InterPro" id="IPR020568">
    <property type="entry name" value="Ribosomal_Su5_D2-typ_SF"/>
</dbReference>
<dbReference type="Pfam" id="PF22667">
    <property type="entry name" value="Lon_lid"/>
    <property type="match status" value="1"/>
</dbReference>
<dbReference type="EC" id="3.4.21.-" evidence="9 14"/>
<dbReference type="GO" id="GO:0004252">
    <property type="term" value="F:serine-type endopeptidase activity"/>
    <property type="evidence" value="ECO:0007669"/>
    <property type="project" value="UniProtKB-UniRule"/>
</dbReference>
<dbReference type="InterPro" id="IPR027417">
    <property type="entry name" value="P-loop_NTPase"/>
</dbReference>
<organism evidence="18 19">
    <name type="scientific">Acaulospora morrowiae</name>
    <dbReference type="NCBI Taxonomy" id="94023"/>
    <lineage>
        <taxon>Eukaryota</taxon>
        <taxon>Fungi</taxon>
        <taxon>Fungi incertae sedis</taxon>
        <taxon>Mucoromycota</taxon>
        <taxon>Glomeromycotina</taxon>
        <taxon>Glomeromycetes</taxon>
        <taxon>Diversisporales</taxon>
        <taxon>Acaulosporaceae</taxon>
        <taxon>Acaulospora</taxon>
    </lineage>
</organism>
<protein>
    <recommendedName>
        <fullName evidence="9 14">Lon protease homolog</fullName>
        <ecNumber evidence="9 14">3.4.21.-</ecNumber>
    </recommendedName>
</protein>
<dbReference type="SUPFAM" id="SSF88697">
    <property type="entry name" value="PUA domain-like"/>
    <property type="match status" value="1"/>
</dbReference>
<dbReference type="InterPro" id="IPR027065">
    <property type="entry name" value="Lon_Prtase"/>
</dbReference>
<comment type="caution">
    <text evidence="18">The sequence shown here is derived from an EMBL/GenBank/DDBJ whole genome shotgun (WGS) entry which is preliminary data.</text>
</comment>
<dbReference type="FunFam" id="3.40.50.300:FF:000382">
    <property type="entry name" value="Lon protease homolog 2, peroxisomal"/>
    <property type="match status" value="1"/>
</dbReference>
<evidence type="ECO:0000313" key="19">
    <source>
        <dbReference type="Proteomes" id="UP000789342"/>
    </source>
</evidence>
<evidence type="ECO:0000256" key="14">
    <source>
        <dbReference type="RuleBase" id="RU000592"/>
    </source>
</evidence>
<dbReference type="PANTHER" id="PTHR10046">
    <property type="entry name" value="ATP DEPENDENT LON PROTEASE FAMILY MEMBER"/>
    <property type="match status" value="1"/>
</dbReference>
<dbReference type="PROSITE" id="PS01046">
    <property type="entry name" value="LON_SER"/>
    <property type="match status" value="1"/>
</dbReference>
<feature type="active site" evidence="10 12">
    <location>
        <position position="752"/>
    </location>
</feature>
<dbReference type="PRINTS" id="PR00830">
    <property type="entry name" value="ENDOLAPTASE"/>
</dbReference>
<evidence type="ECO:0000256" key="8">
    <source>
        <dbReference type="ARBA" id="ARBA00023140"/>
    </source>
</evidence>
<dbReference type="InterPro" id="IPR004815">
    <property type="entry name" value="Lon_bac/euk-typ"/>
</dbReference>
<dbReference type="NCBIfam" id="TIGR00763">
    <property type="entry name" value="lon"/>
    <property type="match status" value="1"/>
</dbReference>
<evidence type="ECO:0000256" key="4">
    <source>
        <dbReference type="ARBA" id="ARBA00022801"/>
    </source>
</evidence>
<dbReference type="InterPro" id="IPR046336">
    <property type="entry name" value="Lon_prtase_N_sf"/>
</dbReference>
<dbReference type="OrthoDB" id="2411602at2759"/>
<dbReference type="GO" id="GO:0016887">
    <property type="term" value="F:ATP hydrolysis activity"/>
    <property type="evidence" value="ECO:0007669"/>
    <property type="project" value="InterPro"/>
</dbReference>
<dbReference type="Gene3D" id="3.30.230.10">
    <property type="match status" value="1"/>
</dbReference>
<dbReference type="FunFam" id="1.10.8.60:FF:000091">
    <property type="entry name" value="Lon protease homolog 2, peroxisomal"/>
    <property type="match status" value="1"/>
</dbReference>
<evidence type="ECO:0000256" key="3">
    <source>
        <dbReference type="ARBA" id="ARBA00022741"/>
    </source>
</evidence>
<evidence type="ECO:0000256" key="15">
    <source>
        <dbReference type="SAM" id="MobiDB-lite"/>
    </source>
</evidence>
<dbReference type="PROSITE" id="PS51786">
    <property type="entry name" value="LON_PROTEOLYTIC"/>
    <property type="match status" value="1"/>
</dbReference>
<dbReference type="SMART" id="SM00464">
    <property type="entry name" value="LON"/>
    <property type="match status" value="1"/>
</dbReference>
<dbReference type="EMBL" id="CAJVPV010003577">
    <property type="protein sequence ID" value="CAG8554945.1"/>
    <property type="molecule type" value="Genomic_DNA"/>
</dbReference>
<dbReference type="SUPFAM" id="SSF54211">
    <property type="entry name" value="Ribosomal protein S5 domain 2-like"/>
    <property type="match status" value="1"/>
</dbReference>
<evidence type="ECO:0000259" key="17">
    <source>
        <dbReference type="PROSITE" id="PS51787"/>
    </source>
</evidence>
<reference evidence="18" key="1">
    <citation type="submission" date="2021-06" db="EMBL/GenBank/DDBJ databases">
        <authorList>
            <person name="Kallberg Y."/>
            <person name="Tangrot J."/>
            <person name="Rosling A."/>
        </authorList>
    </citation>
    <scope>NUCLEOTIDE SEQUENCE</scope>
    <source>
        <strain evidence="18">CL551</strain>
    </source>
</reference>
<dbReference type="PIRSF" id="PIRSF001174">
    <property type="entry name" value="Lon_proteas"/>
    <property type="match status" value="1"/>
</dbReference>
<feature type="domain" description="Lon proteolytic" evidence="16">
    <location>
        <begin position="616"/>
        <end position="804"/>
    </location>
</feature>
<dbReference type="SUPFAM" id="SSF52540">
    <property type="entry name" value="P-loop containing nucleoside triphosphate hydrolases"/>
    <property type="match status" value="1"/>
</dbReference>
<dbReference type="Proteomes" id="UP000789342">
    <property type="component" value="Unassembled WGS sequence"/>
</dbReference>
<keyword evidence="8" id="KW-0576">Peroxisome</keyword>
<feature type="binding site" evidence="11">
    <location>
        <begin position="373"/>
        <end position="380"/>
    </location>
    <ligand>
        <name>ATP</name>
        <dbReference type="ChEBI" id="CHEBI:30616"/>
    </ligand>
</feature>
<dbReference type="GO" id="GO:0030163">
    <property type="term" value="P:protein catabolic process"/>
    <property type="evidence" value="ECO:0007669"/>
    <property type="project" value="InterPro"/>
</dbReference>
<evidence type="ECO:0000313" key="18">
    <source>
        <dbReference type="EMBL" id="CAG8554945.1"/>
    </source>
</evidence>
<keyword evidence="4 9" id="KW-0378">Hydrolase</keyword>
<dbReference type="FunFam" id="1.20.5.5270:FF:000002">
    <property type="entry name" value="Lon protease homolog"/>
    <property type="match status" value="1"/>
</dbReference>
<feature type="region of interest" description="Disordered" evidence="15">
    <location>
        <begin position="65"/>
        <end position="97"/>
    </location>
</feature>
<keyword evidence="2 9" id="KW-0645">Protease</keyword>
<dbReference type="InterPro" id="IPR003111">
    <property type="entry name" value="Lon_prtase_N"/>
</dbReference>
<evidence type="ECO:0000256" key="5">
    <source>
        <dbReference type="ARBA" id="ARBA00022825"/>
    </source>
</evidence>
<keyword evidence="5 9" id="KW-0720">Serine protease</keyword>
<evidence type="ECO:0000256" key="2">
    <source>
        <dbReference type="ARBA" id="ARBA00022670"/>
    </source>
</evidence>
<dbReference type="GO" id="GO:0005524">
    <property type="term" value="F:ATP binding"/>
    <property type="evidence" value="ECO:0007669"/>
    <property type="project" value="UniProtKB-KW"/>
</dbReference>
<keyword evidence="3 9" id="KW-0547">Nucleotide-binding</keyword>
<evidence type="ECO:0000256" key="10">
    <source>
        <dbReference type="PIRSR" id="PIRSR001174-1"/>
    </source>
</evidence>
<accession>A0A9N9FRI9</accession>
<gene>
    <name evidence="18" type="ORF">AMORRO_LOCUS5747</name>
</gene>
<dbReference type="InterPro" id="IPR008268">
    <property type="entry name" value="Peptidase_S16_AS"/>
</dbReference>
<dbReference type="Pfam" id="PF02190">
    <property type="entry name" value="LON_substr_bdg"/>
    <property type="match status" value="1"/>
</dbReference>
<proteinExistence type="inferred from homology"/>
<comment type="similarity">
    <text evidence="9 12 13">Belongs to the peptidase S16 family.</text>
</comment>
<evidence type="ECO:0000259" key="16">
    <source>
        <dbReference type="PROSITE" id="PS51786"/>
    </source>
</evidence>
<dbReference type="Pfam" id="PF00004">
    <property type="entry name" value="AAA"/>
    <property type="match status" value="1"/>
</dbReference>
<keyword evidence="19" id="KW-1185">Reference proteome</keyword>
<dbReference type="GO" id="GO:0004176">
    <property type="term" value="F:ATP-dependent peptidase activity"/>
    <property type="evidence" value="ECO:0007669"/>
    <property type="project" value="UniProtKB-UniRule"/>
</dbReference>
<evidence type="ECO:0000256" key="9">
    <source>
        <dbReference type="PIRNR" id="PIRNR001174"/>
    </source>
</evidence>
<dbReference type="Gene3D" id="2.30.130.40">
    <property type="entry name" value="LON domain-like"/>
    <property type="match status" value="1"/>
</dbReference>
<name>A0A9N9FRI9_9GLOM</name>
<dbReference type="SMART" id="SM00382">
    <property type="entry name" value="AAA"/>
    <property type="match status" value="1"/>
</dbReference>
<dbReference type="CDD" id="cd19500">
    <property type="entry name" value="RecA-like_Lon"/>
    <property type="match status" value="1"/>
</dbReference>
<keyword evidence="1" id="KW-0963">Cytoplasm</keyword>
<dbReference type="InterPro" id="IPR015947">
    <property type="entry name" value="PUA-like_sf"/>
</dbReference>